<evidence type="ECO:0000313" key="5">
    <source>
        <dbReference type="EMBL" id="SDW40945.1"/>
    </source>
</evidence>
<evidence type="ECO:0000313" key="6">
    <source>
        <dbReference type="Proteomes" id="UP000199515"/>
    </source>
</evidence>
<keyword evidence="4" id="KW-0143">Chaperone</keyword>
<accession>A0A1H2TB71</accession>
<gene>
    <name evidence="5" type="ORF">SAMN05421504_101506</name>
</gene>
<sequence>MTAAVTEAVHFGLVELDLLAAHAGTAFPFPLRIPSFGRIDGEREVLLGTAGATLEASGLADENGPTGIAADVVAALRHRRGTVDLVVADGDQTIAAVAMVCRSWALICRQRLDDELTGMVRVWRVPEAMLADELFALVPECPAARSMPITLPAYAVDAAAGLADDNDREHERRLRALVRDCGGDPAVLDQLAGLLSTVIGRGQVGATRGSARIGAELSWLDGPRGRVRINRATGWVSVNPLRHNDLRLALSELAMASRGPR</sequence>
<reference evidence="5 6" key="1">
    <citation type="submission" date="2016-10" db="EMBL/GenBank/DDBJ databases">
        <authorList>
            <person name="de Groot N.N."/>
        </authorList>
    </citation>
    <scope>NUCLEOTIDE SEQUENCE [LARGE SCALE GENOMIC DNA]</scope>
    <source>
        <strain evidence="5 6">CPCC 202699</strain>
    </source>
</reference>
<evidence type="ECO:0000256" key="3">
    <source>
        <dbReference type="ARBA" id="ARBA00022490"/>
    </source>
</evidence>
<dbReference type="EMBL" id="FNON01000001">
    <property type="protein sequence ID" value="SDW40945.1"/>
    <property type="molecule type" value="Genomic_DNA"/>
</dbReference>
<evidence type="ECO:0000256" key="4">
    <source>
        <dbReference type="ARBA" id="ARBA00023186"/>
    </source>
</evidence>
<comment type="similarity">
    <text evidence="2">Belongs to the EspG family.</text>
</comment>
<name>A0A1H2TB71_9PSEU</name>
<keyword evidence="6" id="KW-1185">Reference proteome</keyword>
<dbReference type="Pfam" id="PF14011">
    <property type="entry name" value="ESX-1_EspG"/>
    <property type="match status" value="1"/>
</dbReference>
<comment type="subcellular location">
    <subcellularLocation>
        <location evidence="1">Cytoplasm</location>
    </subcellularLocation>
</comment>
<dbReference type="OrthoDB" id="3680115at2"/>
<evidence type="ECO:0000256" key="1">
    <source>
        <dbReference type="ARBA" id="ARBA00004496"/>
    </source>
</evidence>
<organism evidence="5 6">
    <name type="scientific">Amycolatopsis xylanica</name>
    <dbReference type="NCBI Taxonomy" id="589385"/>
    <lineage>
        <taxon>Bacteria</taxon>
        <taxon>Bacillati</taxon>
        <taxon>Actinomycetota</taxon>
        <taxon>Actinomycetes</taxon>
        <taxon>Pseudonocardiales</taxon>
        <taxon>Pseudonocardiaceae</taxon>
        <taxon>Amycolatopsis</taxon>
    </lineage>
</organism>
<protein>
    <submittedName>
        <fullName evidence="5">EspG family protein</fullName>
    </submittedName>
</protein>
<dbReference type="AlphaFoldDB" id="A0A1H2TB71"/>
<proteinExistence type="inferred from homology"/>
<keyword evidence="3" id="KW-0963">Cytoplasm</keyword>
<dbReference type="RefSeq" id="WP_091286031.1">
    <property type="nucleotide sequence ID" value="NZ_FNON01000001.1"/>
</dbReference>
<dbReference type="STRING" id="589385.SAMN05421504_101506"/>
<dbReference type="Proteomes" id="UP000199515">
    <property type="component" value="Unassembled WGS sequence"/>
</dbReference>
<evidence type="ECO:0000256" key="2">
    <source>
        <dbReference type="ARBA" id="ARBA00006411"/>
    </source>
</evidence>
<dbReference type="InterPro" id="IPR025734">
    <property type="entry name" value="EspG"/>
</dbReference>